<comment type="catalytic activity">
    <reaction evidence="1">
        <text>ATP + protein L-histidine = ADP + protein N-phospho-L-histidine.</text>
        <dbReference type="EC" id="2.7.13.3"/>
    </reaction>
</comment>
<dbReference type="CDD" id="cd00130">
    <property type="entry name" value="PAS"/>
    <property type="match status" value="1"/>
</dbReference>
<dbReference type="Gene3D" id="3.30.450.20">
    <property type="entry name" value="PAS domain"/>
    <property type="match status" value="1"/>
</dbReference>
<dbReference type="PANTHER" id="PTHR42878:SF7">
    <property type="entry name" value="SENSOR HISTIDINE KINASE GLRK"/>
    <property type="match status" value="1"/>
</dbReference>
<evidence type="ECO:0000256" key="1">
    <source>
        <dbReference type="ARBA" id="ARBA00000085"/>
    </source>
</evidence>
<dbReference type="PROSITE" id="PS50885">
    <property type="entry name" value="HAMP"/>
    <property type="match status" value="1"/>
</dbReference>
<evidence type="ECO:0000256" key="2">
    <source>
        <dbReference type="ARBA" id="ARBA00004141"/>
    </source>
</evidence>
<evidence type="ECO:0000259" key="15">
    <source>
        <dbReference type="PROSITE" id="PS50109"/>
    </source>
</evidence>
<dbReference type="InterPro" id="IPR003594">
    <property type="entry name" value="HATPase_dom"/>
</dbReference>
<dbReference type="InterPro" id="IPR036890">
    <property type="entry name" value="HATPase_C_sf"/>
</dbReference>
<dbReference type="SMART" id="SM00387">
    <property type="entry name" value="HATPase_c"/>
    <property type="match status" value="1"/>
</dbReference>
<feature type="domain" description="HAMP" evidence="17">
    <location>
        <begin position="281"/>
        <end position="334"/>
    </location>
</feature>
<dbReference type="PANTHER" id="PTHR42878">
    <property type="entry name" value="TWO-COMPONENT HISTIDINE KINASE"/>
    <property type="match status" value="1"/>
</dbReference>
<dbReference type="GO" id="GO:0030295">
    <property type="term" value="F:protein kinase activator activity"/>
    <property type="evidence" value="ECO:0007669"/>
    <property type="project" value="TreeGrafter"/>
</dbReference>
<dbReference type="SUPFAM" id="SSF55874">
    <property type="entry name" value="ATPase domain of HSP90 chaperone/DNA topoisomerase II/histidine kinase"/>
    <property type="match status" value="1"/>
</dbReference>
<dbReference type="InterPro" id="IPR050351">
    <property type="entry name" value="BphY/WalK/GraS-like"/>
</dbReference>
<evidence type="ECO:0000259" key="16">
    <source>
        <dbReference type="PROSITE" id="PS50112"/>
    </source>
</evidence>
<evidence type="ECO:0000259" key="17">
    <source>
        <dbReference type="PROSITE" id="PS50885"/>
    </source>
</evidence>
<keyword evidence="8" id="KW-0418">Kinase</keyword>
<dbReference type="GeneID" id="65095696"/>
<evidence type="ECO:0000256" key="13">
    <source>
        <dbReference type="SAM" id="Coils"/>
    </source>
</evidence>
<proteinExistence type="predicted"/>
<evidence type="ECO:0000256" key="12">
    <source>
        <dbReference type="ARBA" id="ARBA00023136"/>
    </source>
</evidence>
<dbReference type="GO" id="GO:0007234">
    <property type="term" value="P:osmosensory signaling via phosphorelay pathway"/>
    <property type="evidence" value="ECO:0007669"/>
    <property type="project" value="TreeGrafter"/>
</dbReference>
<evidence type="ECO:0000313" key="19">
    <source>
        <dbReference type="Proteomes" id="UP000680656"/>
    </source>
</evidence>
<dbReference type="Pfam" id="PF00672">
    <property type="entry name" value="HAMP"/>
    <property type="match status" value="1"/>
</dbReference>
<dbReference type="CDD" id="cd00075">
    <property type="entry name" value="HATPase"/>
    <property type="match status" value="1"/>
</dbReference>
<comment type="subcellular location">
    <subcellularLocation>
        <location evidence="2">Membrane</location>
        <topology evidence="2">Multi-pass membrane protein</topology>
    </subcellularLocation>
</comment>
<dbReference type="GO" id="GO:0016020">
    <property type="term" value="C:membrane"/>
    <property type="evidence" value="ECO:0007669"/>
    <property type="project" value="UniProtKB-SubCell"/>
</dbReference>
<feature type="transmembrane region" description="Helical" evidence="14">
    <location>
        <begin position="6"/>
        <end position="30"/>
    </location>
</feature>
<sequence length="680" mass="76277">MRLYPKMILVIACTFFAVMVVLLFSFEYTIMDSFSSLEKKYVDQDILRAEHAIEQEIDRIQQIGTDWAEWDTTYDFLVTHDPAYISSNLALSTFEALKIRYFIIQDLNGSIIVGRGISDNAPELTEIPPDLGALINKSRTETKRAGLIGWNNTAWLIAQNPILTTHQEGPSRGTLTILNPLDQQMCADISDLLLQNVTARILTQEEEISQNLPVLHATVTRDSIQATRVLPDIFGFPFLLLKVEGVRDLYMSGLYTRDYLFFSLLLLVICFMGVAITLINLIVIAPLGELNTELEKVGKSGLLSGRIKTGRDDEIGDLSRSINLMLDQIEQAVEQRHATEQRLSRLIALAEEGICLMGPDNHIWFANPKMASFFGMTPGELAGKSILNLLEAEQTIRPEELFADQPVHREFHTRKKDGADLYISVVAAPYPLEGGQEGHLCVMNDITTFKDNEKALLLSNKKLSLLGSMTRHDIVNQLTTIRGMLGLVHRKTTDEIILNLVEAAEEAADRVNKHIEFSKEYQKAGMQAPIWQNLGTCWNLAYAMTKKKGLTFSYQGEQVEVYADQLLQKVFYNLIDNSLKHGKNVFYISIHTKMRDSNLVILYEDDGEGIADSMKERIFERGVGSGTGWGLFFAREVLGLTGITITEQGTFGIGARFEIVVPEGGYRKVEIPTENISVIP</sequence>
<dbReference type="NCBIfam" id="TIGR00229">
    <property type="entry name" value="sensory_box"/>
    <property type="match status" value="1"/>
</dbReference>
<dbReference type="GO" id="GO:0005524">
    <property type="term" value="F:ATP binding"/>
    <property type="evidence" value="ECO:0007669"/>
    <property type="project" value="UniProtKB-KW"/>
</dbReference>
<dbReference type="InterPro" id="IPR005467">
    <property type="entry name" value="His_kinase_dom"/>
</dbReference>
<evidence type="ECO:0000256" key="3">
    <source>
        <dbReference type="ARBA" id="ARBA00012438"/>
    </source>
</evidence>
<keyword evidence="19" id="KW-1185">Reference proteome</keyword>
<keyword evidence="4" id="KW-0597">Phosphoprotein</keyword>
<evidence type="ECO:0000256" key="10">
    <source>
        <dbReference type="ARBA" id="ARBA00022989"/>
    </source>
</evidence>
<evidence type="ECO:0000256" key="6">
    <source>
        <dbReference type="ARBA" id="ARBA00022692"/>
    </source>
</evidence>
<dbReference type="PROSITE" id="PS50109">
    <property type="entry name" value="HIS_KIN"/>
    <property type="match status" value="1"/>
</dbReference>
<evidence type="ECO:0000256" key="9">
    <source>
        <dbReference type="ARBA" id="ARBA00022840"/>
    </source>
</evidence>
<dbReference type="GO" id="GO:0000156">
    <property type="term" value="F:phosphorelay response regulator activity"/>
    <property type="evidence" value="ECO:0007669"/>
    <property type="project" value="TreeGrafter"/>
</dbReference>
<evidence type="ECO:0000313" key="18">
    <source>
        <dbReference type="EMBL" id="QVV89123.1"/>
    </source>
</evidence>
<dbReference type="Pfam" id="PF13426">
    <property type="entry name" value="PAS_9"/>
    <property type="match status" value="1"/>
</dbReference>
<dbReference type="EMBL" id="CP075546">
    <property type="protein sequence ID" value="QVV89123.1"/>
    <property type="molecule type" value="Genomic_DNA"/>
</dbReference>
<keyword evidence="7" id="KW-0547">Nucleotide-binding</keyword>
<dbReference type="SMART" id="SM00304">
    <property type="entry name" value="HAMP"/>
    <property type="match status" value="1"/>
</dbReference>
<evidence type="ECO:0000256" key="8">
    <source>
        <dbReference type="ARBA" id="ARBA00022777"/>
    </source>
</evidence>
<dbReference type="GO" id="GO:0004673">
    <property type="term" value="F:protein histidine kinase activity"/>
    <property type="evidence" value="ECO:0007669"/>
    <property type="project" value="UniProtKB-EC"/>
</dbReference>
<dbReference type="InterPro" id="IPR007892">
    <property type="entry name" value="CHASE4"/>
</dbReference>
<dbReference type="Pfam" id="PF05228">
    <property type="entry name" value="CHASE4"/>
    <property type="match status" value="1"/>
</dbReference>
<dbReference type="Gene3D" id="6.10.340.10">
    <property type="match status" value="1"/>
</dbReference>
<dbReference type="KEGG" id="mrtj:KHC33_00890"/>
<evidence type="ECO:0000256" key="7">
    <source>
        <dbReference type="ARBA" id="ARBA00022741"/>
    </source>
</evidence>
<dbReference type="Gene3D" id="3.30.565.10">
    <property type="entry name" value="Histidine kinase-like ATPase, C-terminal domain"/>
    <property type="match status" value="1"/>
</dbReference>
<feature type="transmembrane region" description="Helical" evidence="14">
    <location>
        <begin position="259"/>
        <end position="287"/>
    </location>
</feature>
<dbReference type="Proteomes" id="UP000680656">
    <property type="component" value="Chromosome"/>
</dbReference>
<dbReference type="SUPFAM" id="SSF158472">
    <property type="entry name" value="HAMP domain-like"/>
    <property type="match status" value="1"/>
</dbReference>
<keyword evidence="9" id="KW-0067">ATP-binding</keyword>
<keyword evidence="12 14" id="KW-0472">Membrane</keyword>
<feature type="domain" description="PAS" evidence="16">
    <location>
        <begin position="339"/>
        <end position="393"/>
    </location>
</feature>
<dbReference type="Pfam" id="PF02518">
    <property type="entry name" value="HATPase_c"/>
    <property type="match status" value="1"/>
</dbReference>
<name>A0A8E7B118_9EURY</name>
<evidence type="ECO:0000256" key="4">
    <source>
        <dbReference type="ARBA" id="ARBA00022553"/>
    </source>
</evidence>
<evidence type="ECO:0000256" key="14">
    <source>
        <dbReference type="SAM" id="Phobius"/>
    </source>
</evidence>
<dbReference type="RefSeq" id="WP_214419925.1">
    <property type="nucleotide sequence ID" value="NZ_CP075546.1"/>
</dbReference>
<dbReference type="SMART" id="SM00091">
    <property type="entry name" value="PAS"/>
    <property type="match status" value="1"/>
</dbReference>
<dbReference type="AlphaFoldDB" id="A0A8E7B118"/>
<feature type="coiled-coil region" evidence="13">
    <location>
        <begin position="322"/>
        <end position="349"/>
    </location>
</feature>
<dbReference type="SUPFAM" id="SSF55785">
    <property type="entry name" value="PYP-like sensor domain (PAS domain)"/>
    <property type="match status" value="1"/>
</dbReference>
<dbReference type="EC" id="2.7.13.3" evidence="3"/>
<dbReference type="InterPro" id="IPR035965">
    <property type="entry name" value="PAS-like_dom_sf"/>
</dbReference>
<dbReference type="InterPro" id="IPR000014">
    <property type="entry name" value="PAS"/>
</dbReference>
<keyword evidence="10 14" id="KW-1133">Transmembrane helix</keyword>
<dbReference type="CDD" id="cd06225">
    <property type="entry name" value="HAMP"/>
    <property type="match status" value="1"/>
</dbReference>
<accession>A0A8E7B118</accession>
<evidence type="ECO:0000256" key="11">
    <source>
        <dbReference type="ARBA" id="ARBA00023012"/>
    </source>
</evidence>
<gene>
    <name evidence="18" type="ORF">KHC33_00890</name>
</gene>
<evidence type="ECO:0000256" key="5">
    <source>
        <dbReference type="ARBA" id="ARBA00022679"/>
    </source>
</evidence>
<organism evidence="18 19">
    <name type="scientific">Methanospirillum purgamenti</name>
    <dbReference type="NCBI Taxonomy" id="2834276"/>
    <lineage>
        <taxon>Archaea</taxon>
        <taxon>Methanobacteriati</taxon>
        <taxon>Methanobacteriota</taxon>
        <taxon>Stenosarchaea group</taxon>
        <taxon>Methanomicrobia</taxon>
        <taxon>Methanomicrobiales</taxon>
        <taxon>Methanospirillaceae</taxon>
        <taxon>Methanospirillum</taxon>
    </lineage>
</organism>
<keyword evidence="13" id="KW-0175">Coiled coil</keyword>
<dbReference type="PROSITE" id="PS50112">
    <property type="entry name" value="PAS"/>
    <property type="match status" value="1"/>
</dbReference>
<protein>
    <recommendedName>
        <fullName evidence="3">histidine kinase</fullName>
        <ecNumber evidence="3">2.7.13.3</ecNumber>
    </recommendedName>
</protein>
<dbReference type="InterPro" id="IPR003660">
    <property type="entry name" value="HAMP_dom"/>
</dbReference>
<feature type="domain" description="Histidine kinase" evidence="15">
    <location>
        <begin position="469"/>
        <end position="665"/>
    </location>
</feature>
<keyword evidence="11" id="KW-0902">Two-component regulatory system</keyword>
<keyword evidence="6 14" id="KW-0812">Transmembrane</keyword>
<reference evidence="18 19" key="1">
    <citation type="submission" date="2021-05" db="EMBL/GenBank/DDBJ databases">
        <title>A novel Methanospirillum isolate from a pyrite-forming mixed culture.</title>
        <authorList>
            <person name="Bunk B."/>
            <person name="Sproer C."/>
            <person name="Spring S."/>
            <person name="Pester M."/>
        </authorList>
    </citation>
    <scope>NUCLEOTIDE SEQUENCE [LARGE SCALE GENOMIC DNA]</scope>
    <source>
        <strain evidence="18 19">J.3.6.1-F.2.7.3</strain>
    </source>
</reference>
<keyword evidence="5" id="KW-0808">Transferase</keyword>